<evidence type="ECO:0000313" key="2">
    <source>
        <dbReference type="EMBL" id="GMI44931.1"/>
    </source>
</evidence>
<evidence type="ECO:0000256" key="1">
    <source>
        <dbReference type="SAM" id="SignalP"/>
    </source>
</evidence>
<feature type="signal peptide" evidence="1">
    <location>
        <begin position="1"/>
        <end position="28"/>
    </location>
</feature>
<accession>A0A9W7GHN1</accession>
<protein>
    <submittedName>
        <fullName evidence="2">Uncharacterized protein</fullName>
    </submittedName>
</protein>
<evidence type="ECO:0000313" key="3">
    <source>
        <dbReference type="Proteomes" id="UP001165065"/>
    </source>
</evidence>
<dbReference type="Proteomes" id="UP001165065">
    <property type="component" value="Unassembled WGS sequence"/>
</dbReference>
<keyword evidence="1" id="KW-0732">Signal</keyword>
<organism evidence="2 3">
    <name type="scientific">Triparma columacea</name>
    <dbReference type="NCBI Taxonomy" id="722753"/>
    <lineage>
        <taxon>Eukaryota</taxon>
        <taxon>Sar</taxon>
        <taxon>Stramenopiles</taxon>
        <taxon>Ochrophyta</taxon>
        <taxon>Bolidophyceae</taxon>
        <taxon>Parmales</taxon>
        <taxon>Triparmaceae</taxon>
        <taxon>Triparma</taxon>
    </lineage>
</organism>
<sequence>MWKNVHNGALPTLLKVIVLSDAKVLVHANGTVKAYINATSLMSDAPDDAVQASWINACATIKMMKFMVGGYGCAGQYIIIDGRSEANCKESVRRMRRDSKPVID</sequence>
<proteinExistence type="predicted"/>
<comment type="caution">
    <text evidence="2">The sequence shown here is derived from an EMBL/GenBank/DDBJ whole genome shotgun (WGS) entry which is preliminary data.</text>
</comment>
<reference evidence="3" key="1">
    <citation type="journal article" date="2023" name="Commun. Biol.">
        <title>Genome analysis of Parmales, the sister group of diatoms, reveals the evolutionary specialization of diatoms from phago-mixotrophs to photoautotrophs.</title>
        <authorList>
            <person name="Ban H."/>
            <person name="Sato S."/>
            <person name="Yoshikawa S."/>
            <person name="Yamada K."/>
            <person name="Nakamura Y."/>
            <person name="Ichinomiya M."/>
            <person name="Sato N."/>
            <person name="Blanc-Mathieu R."/>
            <person name="Endo H."/>
            <person name="Kuwata A."/>
            <person name="Ogata H."/>
        </authorList>
    </citation>
    <scope>NUCLEOTIDE SEQUENCE [LARGE SCALE GENOMIC DNA]</scope>
</reference>
<dbReference type="AlphaFoldDB" id="A0A9W7GHN1"/>
<keyword evidence="3" id="KW-1185">Reference proteome</keyword>
<name>A0A9W7GHN1_9STRA</name>
<gene>
    <name evidence="2" type="ORF">TrCOL_g3029</name>
</gene>
<feature type="chain" id="PRO_5040718928" evidence="1">
    <location>
        <begin position="29"/>
        <end position="104"/>
    </location>
</feature>
<feature type="non-terminal residue" evidence="2">
    <location>
        <position position="104"/>
    </location>
</feature>
<dbReference type="EMBL" id="BRYA01001521">
    <property type="protein sequence ID" value="GMI44931.1"/>
    <property type="molecule type" value="Genomic_DNA"/>
</dbReference>